<dbReference type="RefSeq" id="WP_010264062.1">
    <property type="nucleotide sequence ID" value="NZ_JAVRET010000024.1"/>
</dbReference>
<sequence length="173" mass="18755">MAVAFEALDDFLDDALELPVRGRDGTVRTYRIPSPSAEDGLRVEAITRAAARMVQDGVEPDTESLTDDEERSLYRMILGDVHDELLVATDWSRFKHAALTAMFWITADRETAQKYWASGGDPSQLAPNRAARRQATRASSASAAASTTRSRGSTSGTRAASPRSGKAKAAPRK</sequence>
<evidence type="ECO:0000259" key="2">
    <source>
        <dbReference type="Pfam" id="PF24201"/>
    </source>
</evidence>
<accession>A0ABU2QZT9</accession>
<dbReference type="InterPro" id="IPR055849">
    <property type="entry name" value="DUF7426"/>
</dbReference>
<feature type="compositionally biased region" description="Low complexity" evidence="1">
    <location>
        <begin position="136"/>
        <end position="161"/>
    </location>
</feature>
<feature type="region of interest" description="Disordered" evidence="1">
    <location>
        <begin position="118"/>
        <end position="173"/>
    </location>
</feature>
<proteinExistence type="predicted"/>
<feature type="domain" description="DUF7426" evidence="2">
    <location>
        <begin position="6"/>
        <end position="145"/>
    </location>
</feature>
<protein>
    <recommendedName>
        <fullName evidence="2">DUF7426 domain-containing protein</fullName>
    </recommendedName>
</protein>
<name>A0ABU2QZT9_9ACTN</name>
<reference evidence="4" key="1">
    <citation type="submission" date="2023-07" db="EMBL/GenBank/DDBJ databases">
        <title>30 novel species of actinomycetes from the DSMZ collection.</title>
        <authorList>
            <person name="Nouioui I."/>
        </authorList>
    </citation>
    <scope>NUCLEOTIDE SEQUENCE [LARGE SCALE GENOMIC DNA]</scope>
    <source>
        <strain evidence="4">DSM 41979</strain>
    </source>
</reference>
<evidence type="ECO:0000313" key="4">
    <source>
        <dbReference type="Proteomes" id="UP001183610"/>
    </source>
</evidence>
<gene>
    <name evidence="3" type="ORF">RM698_12945</name>
</gene>
<organism evidence="3 4">
    <name type="scientific">Streptomyces evansiae</name>
    <dbReference type="NCBI Taxonomy" id="3075535"/>
    <lineage>
        <taxon>Bacteria</taxon>
        <taxon>Bacillati</taxon>
        <taxon>Actinomycetota</taxon>
        <taxon>Actinomycetes</taxon>
        <taxon>Kitasatosporales</taxon>
        <taxon>Streptomycetaceae</taxon>
        <taxon>Streptomyces</taxon>
    </lineage>
</organism>
<dbReference type="Pfam" id="PF24201">
    <property type="entry name" value="DUF7426"/>
    <property type="match status" value="1"/>
</dbReference>
<comment type="caution">
    <text evidence="3">The sequence shown here is derived from an EMBL/GenBank/DDBJ whole genome shotgun (WGS) entry which is preliminary data.</text>
</comment>
<evidence type="ECO:0000256" key="1">
    <source>
        <dbReference type="SAM" id="MobiDB-lite"/>
    </source>
</evidence>
<dbReference type="EMBL" id="JAVRET010000024">
    <property type="protein sequence ID" value="MDT0409956.1"/>
    <property type="molecule type" value="Genomic_DNA"/>
</dbReference>
<evidence type="ECO:0000313" key="3">
    <source>
        <dbReference type="EMBL" id="MDT0409956.1"/>
    </source>
</evidence>
<keyword evidence="4" id="KW-1185">Reference proteome</keyword>
<dbReference type="Proteomes" id="UP001183610">
    <property type="component" value="Unassembled WGS sequence"/>
</dbReference>